<dbReference type="EMBL" id="JAWJWF010000045">
    <property type="protein sequence ID" value="KAK6627832.1"/>
    <property type="molecule type" value="Genomic_DNA"/>
</dbReference>
<feature type="compositionally biased region" description="Basic and acidic residues" evidence="1">
    <location>
        <begin position="32"/>
        <end position="43"/>
    </location>
</feature>
<sequence>MANFAEIESRVKLLKQYSQKEAEEEEEEEEEKQQYVKETKLHNLELVGNRTGHDNPSGQLEEDEEEAEEPEEAGKKHFSGTLVVKGESA</sequence>
<feature type="compositionally biased region" description="Acidic residues" evidence="1">
    <location>
        <begin position="60"/>
        <end position="71"/>
    </location>
</feature>
<evidence type="ECO:0000313" key="3">
    <source>
        <dbReference type="Proteomes" id="UP001359485"/>
    </source>
</evidence>
<gene>
    <name evidence="2" type="ORF">RUM44_010311</name>
</gene>
<accession>A0ABR1AV67</accession>
<comment type="caution">
    <text evidence="2">The sequence shown here is derived from an EMBL/GenBank/DDBJ whole genome shotgun (WGS) entry which is preliminary data.</text>
</comment>
<proteinExistence type="predicted"/>
<evidence type="ECO:0000313" key="2">
    <source>
        <dbReference type="EMBL" id="KAK6627832.1"/>
    </source>
</evidence>
<dbReference type="Proteomes" id="UP001359485">
    <property type="component" value="Unassembled WGS sequence"/>
</dbReference>
<feature type="region of interest" description="Disordered" evidence="1">
    <location>
        <begin position="17"/>
        <end position="89"/>
    </location>
</feature>
<protein>
    <submittedName>
        <fullName evidence="2">Uncharacterized protein</fullName>
    </submittedName>
</protein>
<organism evidence="2 3">
    <name type="scientific">Polyplax serrata</name>
    <name type="common">Common mouse louse</name>
    <dbReference type="NCBI Taxonomy" id="468196"/>
    <lineage>
        <taxon>Eukaryota</taxon>
        <taxon>Metazoa</taxon>
        <taxon>Ecdysozoa</taxon>
        <taxon>Arthropoda</taxon>
        <taxon>Hexapoda</taxon>
        <taxon>Insecta</taxon>
        <taxon>Pterygota</taxon>
        <taxon>Neoptera</taxon>
        <taxon>Paraneoptera</taxon>
        <taxon>Psocodea</taxon>
        <taxon>Troctomorpha</taxon>
        <taxon>Phthiraptera</taxon>
        <taxon>Anoplura</taxon>
        <taxon>Polyplacidae</taxon>
        <taxon>Polyplax</taxon>
    </lineage>
</organism>
<name>A0ABR1AV67_POLSC</name>
<reference evidence="2 3" key="1">
    <citation type="submission" date="2023-09" db="EMBL/GenBank/DDBJ databases">
        <title>Genomes of two closely related lineages of the louse Polyplax serrata with different host specificities.</title>
        <authorList>
            <person name="Martinu J."/>
            <person name="Tarabai H."/>
            <person name="Stefka J."/>
            <person name="Hypsa V."/>
        </authorList>
    </citation>
    <scope>NUCLEOTIDE SEQUENCE [LARGE SCALE GENOMIC DNA]</scope>
    <source>
        <strain evidence="2">98ZLc_SE</strain>
    </source>
</reference>
<keyword evidence="3" id="KW-1185">Reference proteome</keyword>
<evidence type="ECO:0000256" key="1">
    <source>
        <dbReference type="SAM" id="MobiDB-lite"/>
    </source>
</evidence>
<feature type="compositionally biased region" description="Acidic residues" evidence="1">
    <location>
        <begin position="22"/>
        <end position="31"/>
    </location>
</feature>